<dbReference type="InterPro" id="IPR044859">
    <property type="entry name" value="Allene_oxi_cyc_Dirigent"/>
</dbReference>
<comment type="function">
    <text evidence="4">Dirigent proteins impart stereoselectivity on the phenoxy radical-coupling reaction, yielding optically active lignans from two molecules of coniferyl alcohol in the biosynthesis of lignans, flavonolignans, and alkaloids and thus plays a central role in plant secondary metabolism.</text>
</comment>
<feature type="transmembrane region" description="Helical" evidence="6">
    <location>
        <begin position="125"/>
        <end position="148"/>
    </location>
</feature>
<comment type="similarity">
    <text evidence="1 4">Belongs to the plant dirigent protein family.</text>
</comment>
<evidence type="ECO:0000256" key="4">
    <source>
        <dbReference type="RuleBase" id="RU363099"/>
    </source>
</evidence>
<keyword evidence="4" id="KW-0052">Apoplast</keyword>
<dbReference type="EMBL" id="CAEKDK010000003">
    <property type="protein sequence ID" value="CAB4274179.1"/>
    <property type="molecule type" value="Genomic_DNA"/>
</dbReference>
<keyword evidence="6" id="KW-1133">Transmembrane helix</keyword>
<dbReference type="InterPro" id="IPR004265">
    <property type="entry name" value="Dirigent"/>
</dbReference>
<dbReference type="AlphaFoldDB" id="A0A6J5UCW5"/>
<sequence length="342" mass="38370">MPQAKLWTFTQFGTVYVTDDPLTAGPEPNSASIGRAQGITVALAAALNGRNALVLASLVFTNQEYNGSTLELQGNSKQFDQVREVAVVSGNGKFRFARGYATFETYFIHKKKKGFGRLALKVKGMFQLLLCAAILGEIALILALLLEIKLAEPVMIAVDRLKRGRGPLVVRIIAGSGLLVLVARVYGTINIIKRTTMLNPSVLMNMLQISLTGFLLFLSVILDRLHHYTREVSLLRTEMEAAQRENQTFQEEKNGRAMELKILGQEIAKLRTNIMNTETEYETKAKGAKLEKTKAYALRKQYEGLLAEIDRVQEDNQILRSQLEWVDLSYDDKTKHARKRLH</sequence>
<name>A0A6J5UCW5_PRUAR</name>
<keyword evidence="5" id="KW-0175">Coiled coil</keyword>
<keyword evidence="6" id="KW-0812">Transmembrane</keyword>
<evidence type="ECO:0000256" key="6">
    <source>
        <dbReference type="SAM" id="Phobius"/>
    </source>
</evidence>
<organism evidence="7 8">
    <name type="scientific">Prunus armeniaca</name>
    <name type="common">Apricot</name>
    <name type="synonym">Armeniaca vulgaris</name>
    <dbReference type="NCBI Taxonomy" id="36596"/>
    <lineage>
        <taxon>Eukaryota</taxon>
        <taxon>Viridiplantae</taxon>
        <taxon>Streptophyta</taxon>
        <taxon>Embryophyta</taxon>
        <taxon>Tracheophyta</taxon>
        <taxon>Spermatophyta</taxon>
        <taxon>Magnoliopsida</taxon>
        <taxon>eudicotyledons</taxon>
        <taxon>Gunneridae</taxon>
        <taxon>Pentapetalae</taxon>
        <taxon>rosids</taxon>
        <taxon>fabids</taxon>
        <taxon>Rosales</taxon>
        <taxon>Rosaceae</taxon>
        <taxon>Amygdaloideae</taxon>
        <taxon>Amygdaleae</taxon>
        <taxon>Prunus</taxon>
    </lineage>
</organism>
<dbReference type="Gene3D" id="2.40.480.10">
    <property type="entry name" value="Allene oxide cyclase-like"/>
    <property type="match status" value="1"/>
</dbReference>
<evidence type="ECO:0000256" key="5">
    <source>
        <dbReference type="SAM" id="Coils"/>
    </source>
</evidence>
<dbReference type="GO" id="GO:0009699">
    <property type="term" value="P:phenylpropanoid biosynthetic process"/>
    <property type="evidence" value="ECO:0007669"/>
    <property type="project" value="UniProtKB-ARBA"/>
</dbReference>
<protein>
    <recommendedName>
        <fullName evidence="4">Dirigent protein</fullName>
    </recommendedName>
</protein>
<dbReference type="PANTHER" id="PTHR21495">
    <property type="entry name" value="NUCLEOPORIN-RELATED"/>
    <property type="match status" value="1"/>
</dbReference>
<dbReference type="Pfam" id="PF03018">
    <property type="entry name" value="Dirigent"/>
    <property type="match status" value="1"/>
</dbReference>
<comment type="subunit">
    <text evidence="2 4">Homodimer.</text>
</comment>
<evidence type="ECO:0000313" key="7">
    <source>
        <dbReference type="EMBL" id="CAB4274179.1"/>
    </source>
</evidence>
<evidence type="ECO:0000256" key="3">
    <source>
        <dbReference type="ARBA" id="ARBA00022525"/>
    </source>
</evidence>
<reference evidence="7 8" key="1">
    <citation type="submission" date="2020-05" db="EMBL/GenBank/DDBJ databases">
        <authorList>
            <person name="Campoy J."/>
            <person name="Schneeberger K."/>
            <person name="Spophaly S."/>
        </authorList>
    </citation>
    <scope>NUCLEOTIDE SEQUENCE [LARGE SCALE GENOMIC DNA]</scope>
    <source>
        <strain evidence="7">PruArmRojPasFocal</strain>
    </source>
</reference>
<dbReference type="GO" id="GO:0048046">
    <property type="term" value="C:apoplast"/>
    <property type="evidence" value="ECO:0007669"/>
    <property type="project" value="UniProtKB-SubCell"/>
</dbReference>
<keyword evidence="3 4" id="KW-0964">Secreted</keyword>
<gene>
    <name evidence="7" type="ORF">CURHAP_LOCUS22591</name>
</gene>
<evidence type="ECO:0000313" key="8">
    <source>
        <dbReference type="Proteomes" id="UP000507222"/>
    </source>
</evidence>
<proteinExistence type="inferred from homology"/>
<feature type="transmembrane region" description="Helical" evidence="6">
    <location>
        <begin position="168"/>
        <end position="189"/>
    </location>
</feature>
<evidence type="ECO:0000256" key="2">
    <source>
        <dbReference type="ARBA" id="ARBA00011738"/>
    </source>
</evidence>
<accession>A0A6J5UCW5</accession>
<dbReference type="Proteomes" id="UP000507222">
    <property type="component" value="Unassembled WGS sequence"/>
</dbReference>
<keyword evidence="6" id="KW-0472">Membrane</keyword>
<feature type="coiled-coil region" evidence="5">
    <location>
        <begin position="225"/>
        <end position="322"/>
    </location>
</feature>
<evidence type="ECO:0000256" key="1">
    <source>
        <dbReference type="ARBA" id="ARBA00010746"/>
    </source>
</evidence>
<comment type="subcellular location">
    <subcellularLocation>
        <location evidence="4">Secreted</location>
        <location evidence="4">Extracellular space</location>
        <location evidence="4">Apoplast</location>
    </subcellularLocation>
</comment>
<feature type="transmembrane region" description="Helical" evidence="6">
    <location>
        <begin position="201"/>
        <end position="222"/>
    </location>
</feature>